<dbReference type="EMBL" id="CACVKT020003355">
    <property type="protein sequence ID" value="CAC5383174.1"/>
    <property type="molecule type" value="Genomic_DNA"/>
</dbReference>
<feature type="domain" description="B box-type" evidence="6">
    <location>
        <begin position="165"/>
        <end position="203"/>
    </location>
</feature>
<dbReference type="SMART" id="SM00336">
    <property type="entry name" value="BBOX"/>
    <property type="match status" value="2"/>
</dbReference>
<evidence type="ECO:0000313" key="7">
    <source>
        <dbReference type="EMBL" id="CAC5383174.1"/>
    </source>
</evidence>
<keyword evidence="1" id="KW-0479">Metal-binding</keyword>
<accession>A0A6J8BJY4</accession>
<protein>
    <recommendedName>
        <fullName evidence="9">TRIM56</fullName>
    </recommendedName>
</protein>
<dbReference type="GO" id="GO:0006513">
    <property type="term" value="P:protein monoubiquitination"/>
    <property type="evidence" value="ECO:0007669"/>
    <property type="project" value="TreeGrafter"/>
</dbReference>
<evidence type="ECO:0000259" key="6">
    <source>
        <dbReference type="PROSITE" id="PS50119"/>
    </source>
</evidence>
<dbReference type="Gene3D" id="3.30.40.10">
    <property type="entry name" value="Zinc/RING finger domain, C3HC4 (zinc finger)"/>
    <property type="match status" value="1"/>
</dbReference>
<reference evidence="7 8" key="1">
    <citation type="submission" date="2020-06" db="EMBL/GenBank/DDBJ databases">
        <authorList>
            <person name="Li R."/>
            <person name="Bekaert M."/>
        </authorList>
    </citation>
    <scope>NUCLEOTIDE SEQUENCE [LARGE SCALE GENOMIC DNA]</scope>
    <source>
        <strain evidence="8">wild</strain>
    </source>
</reference>
<dbReference type="PROSITE" id="PS50089">
    <property type="entry name" value="ZF_RING_2"/>
    <property type="match status" value="1"/>
</dbReference>
<keyword evidence="8" id="KW-1185">Reference proteome</keyword>
<evidence type="ECO:0000256" key="2">
    <source>
        <dbReference type="ARBA" id="ARBA00022771"/>
    </source>
</evidence>
<dbReference type="InterPro" id="IPR001841">
    <property type="entry name" value="Znf_RING"/>
</dbReference>
<gene>
    <name evidence="7" type="ORF">MCOR_18944</name>
</gene>
<dbReference type="InterPro" id="IPR013083">
    <property type="entry name" value="Znf_RING/FYVE/PHD"/>
</dbReference>
<keyword evidence="2 4" id="KW-0863">Zinc-finger</keyword>
<dbReference type="PROSITE" id="PS00518">
    <property type="entry name" value="ZF_RING_1"/>
    <property type="match status" value="1"/>
</dbReference>
<dbReference type="SUPFAM" id="SSF57845">
    <property type="entry name" value="B-box zinc-binding domain"/>
    <property type="match status" value="1"/>
</dbReference>
<feature type="domain" description="B box-type" evidence="6">
    <location>
        <begin position="97"/>
        <end position="147"/>
    </location>
</feature>
<dbReference type="InterPro" id="IPR047153">
    <property type="entry name" value="TRIM45/56/19-like"/>
</dbReference>
<dbReference type="PANTHER" id="PTHR25462:SF229">
    <property type="entry name" value="TRANSCRIPTION INTERMEDIARY FACTOR 1-BETA"/>
    <property type="match status" value="1"/>
</dbReference>
<dbReference type="InterPro" id="IPR027370">
    <property type="entry name" value="Znf-RING_euk"/>
</dbReference>
<dbReference type="InterPro" id="IPR017907">
    <property type="entry name" value="Znf_RING_CS"/>
</dbReference>
<dbReference type="PANTHER" id="PTHR25462">
    <property type="entry name" value="BONUS, ISOFORM C-RELATED"/>
    <property type="match status" value="1"/>
</dbReference>
<dbReference type="CDD" id="cd19756">
    <property type="entry name" value="Bbox2"/>
    <property type="match status" value="1"/>
</dbReference>
<dbReference type="GO" id="GO:0061630">
    <property type="term" value="F:ubiquitin protein ligase activity"/>
    <property type="evidence" value="ECO:0007669"/>
    <property type="project" value="TreeGrafter"/>
</dbReference>
<evidence type="ECO:0000259" key="5">
    <source>
        <dbReference type="PROSITE" id="PS50089"/>
    </source>
</evidence>
<keyword evidence="3" id="KW-0862">Zinc</keyword>
<organism evidence="7 8">
    <name type="scientific">Mytilus coruscus</name>
    <name type="common">Sea mussel</name>
    <dbReference type="NCBI Taxonomy" id="42192"/>
    <lineage>
        <taxon>Eukaryota</taxon>
        <taxon>Metazoa</taxon>
        <taxon>Spiralia</taxon>
        <taxon>Lophotrochozoa</taxon>
        <taxon>Mollusca</taxon>
        <taxon>Bivalvia</taxon>
        <taxon>Autobranchia</taxon>
        <taxon>Pteriomorphia</taxon>
        <taxon>Mytilida</taxon>
        <taxon>Mytiloidea</taxon>
        <taxon>Mytilidae</taxon>
        <taxon>Mytilinae</taxon>
        <taxon>Mytilus</taxon>
    </lineage>
</organism>
<dbReference type="InterPro" id="IPR000315">
    <property type="entry name" value="Znf_B-box"/>
</dbReference>
<evidence type="ECO:0000256" key="1">
    <source>
        <dbReference type="ARBA" id="ARBA00022723"/>
    </source>
</evidence>
<dbReference type="CDD" id="cd19757">
    <property type="entry name" value="Bbox1"/>
    <property type="match status" value="1"/>
</dbReference>
<dbReference type="SMART" id="SM00184">
    <property type="entry name" value="RING"/>
    <property type="match status" value="1"/>
</dbReference>
<evidence type="ECO:0008006" key="9">
    <source>
        <dbReference type="Google" id="ProtNLM"/>
    </source>
</evidence>
<name>A0A6J8BJY4_MYTCO</name>
<dbReference type="PROSITE" id="PS50119">
    <property type="entry name" value="ZF_BBOX"/>
    <property type="match status" value="2"/>
</dbReference>
<dbReference type="Gene3D" id="3.30.160.60">
    <property type="entry name" value="Classic Zinc Finger"/>
    <property type="match status" value="1"/>
</dbReference>
<evidence type="ECO:0000313" key="8">
    <source>
        <dbReference type="Proteomes" id="UP000507470"/>
    </source>
</evidence>
<evidence type="ECO:0000256" key="4">
    <source>
        <dbReference type="PROSITE-ProRule" id="PRU00024"/>
    </source>
</evidence>
<dbReference type="AlphaFoldDB" id="A0A6J8BJY4"/>
<dbReference type="SUPFAM" id="SSF57850">
    <property type="entry name" value="RING/U-box"/>
    <property type="match status" value="1"/>
</dbReference>
<feature type="domain" description="RING-type" evidence="5">
    <location>
        <begin position="15"/>
        <end position="61"/>
    </location>
</feature>
<sequence length="261" mass="29544">MAMSVKEDIDDLLICTICLETFKEPKYLPCLHTFCKSCINTYIGSTVKGNNPNGFKCPVCRRSVPIDENDEKPENWANNLPSNHFILSLIDRKAIQKSEKLCDTCKLENISQNAHSFCTVCEEAYCESCQRCHKLYKITRAHKIVLIKDIKADSAVSGLFAYVTCKEHPDKTIEVYCQDHSKPCCTVCATVHHRKCEHVVTIDKAVIGIKESEKAKNLMTKLTETSNTLGEVLQNHKTNKENFENGIETVLQEIISLRKSL</sequence>
<proteinExistence type="predicted"/>
<dbReference type="OrthoDB" id="10066958at2759"/>
<dbReference type="Pfam" id="PF13445">
    <property type="entry name" value="zf-RING_UBOX"/>
    <property type="match status" value="1"/>
</dbReference>
<evidence type="ECO:0000256" key="3">
    <source>
        <dbReference type="ARBA" id="ARBA00022833"/>
    </source>
</evidence>
<dbReference type="GO" id="GO:0008270">
    <property type="term" value="F:zinc ion binding"/>
    <property type="evidence" value="ECO:0007669"/>
    <property type="project" value="UniProtKB-KW"/>
</dbReference>
<dbReference type="Proteomes" id="UP000507470">
    <property type="component" value="Unassembled WGS sequence"/>
</dbReference>